<name>A0A1A9LBI4_9FLAO</name>
<keyword evidence="2" id="KW-1185">Reference proteome</keyword>
<dbReference type="Proteomes" id="UP000077552">
    <property type="component" value="Unassembled WGS sequence"/>
</dbReference>
<dbReference type="STRING" id="1385699.A7A78_07195"/>
<accession>A0A1A9LBI4</accession>
<dbReference type="NCBIfam" id="NF005841">
    <property type="entry name" value="PRK07758.1"/>
    <property type="match status" value="1"/>
</dbReference>
<evidence type="ECO:0000313" key="1">
    <source>
        <dbReference type="EMBL" id="OAD90324.1"/>
    </source>
</evidence>
<sequence length="97" mass="10957">MGKAKPTKRTCENGHVYYKSSECPICPLCEDQRKPDEGFLSEIAAPARRALENNKIYTLEELANFSEKEILSFHGMGKSGIIKLKTLLNKKGLHFKD</sequence>
<dbReference type="SUPFAM" id="SSF47789">
    <property type="entry name" value="C-terminal domain of RNA polymerase alpha subunit"/>
    <property type="match status" value="1"/>
</dbReference>
<dbReference type="RefSeq" id="WP_068763021.1">
    <property type="nucleotide sequence ID" value="NZ_LXIE01000049.1"/>
</dbReference>
<reference evidence="1 2" key="1">
    <citation type="submission" date="2016-05" db="EMBL/GenBank/DDBJ databases">
        <title>Genome sequencing of Vitellibacter soesokkakensis RSSK-12.</title>
        <authorList>
            <person name="Thevarajoo S."/>
            <person name="Selvaratnam C."/>
            <person name="Goh K.M."/>
            <person name="Chan K.-G."/>
            <person name="Chong C.S."/>
        </authorList>
    </citation>
    <scope>NUCLEOTIDE SEQUENCE [LARGE SCALE GENOMIC DNA]</scope>
    <source>
        <strain evidence="1 2">RSSK-12</strain>
    </source>
</reference>
<gene>
    <name evidence="1" type="ORF">A7A78_07195</name>
</gene>
<dbReference type="EMBL" id="LXIE01000049">
    <property type="protein sequence ID" value="OAD90324.1"/>
    <property type="molecule type" value="Genomic_DNA"/>
</dbReference>
<proteinExistence type="predicted"/>
<comment type="caution">
    <text evidence="1">The sequence shown here is derived from an EMBL/GenBank/DDBJ whole genome shotgun (WGS) entry which is preliminary data.</text>
</comment>
<evidence type="ECO:0000313" key="2">
    <source>
        <dbReference type="Proteomes" id="UP000077552"/>
    </source>
</evidence>
<organism evidence="1 2">
    <name type="scientific">Aequorivita soesokkakensis</name>
    <dbReference type="NCBI Taxonomy" id="1385699"/>
    <lineage>
        <taxon>Bacteria</taxon>
        <taxon>Pseudomonadati</taxon>
        <taxon>Bacteroidota</taxon>
        <taxon>Flavobacteriia</taxon>
        <taxon>Flavobacteriales</taxon>
        <taxon>Flavobacteriaceae</taxon>
        <taxon>Aequorivita</taxon>
    </lineage>
</organism>
<dbReference type="OrthoDB" id="7950977at2"/>
<evidence type="ECO:0008006" key="3">
    <source>
        <dbReference type="Google" id="ProtNLM"/>
    </source>
</evidence>
<dbReference type="AlphaFoldDB" id="A0A1A9LBI4"/>
<protein>
    <recommendedName>
        <fullName evidence="3">RNA polymerase alpha subunit C-terminal domain-containing protein</fullName>
    </recommendedName>
</protein>
<dbReference type="Gene3D" id="1.10.150.20">
    <property type="entry name" value="5' to 3' exonuclease, C-terminal subdomain"/>
    <property type="match status" value="1"/>
</dbReference>